<evidence type="ECO:0000313" key="3">
    <source>
        <dbReference type="Proteomes" id="UP000703590"/>
    </source>
</evidence>
<accession>A0ABS2WRW1</accession>
<dbReference type="PANTHER" id="PTHR42831:SF1">
    <property type="entry name" value="FE-S PROTEIN MATURATION AUXILIARY FACTOR YITW"/>
    <property type="match status" value="1"/>
</dbReference>
<dbReference type="InterPro" id="IPR002744">
    <property type="entry name" value="MIP18-like"/>
</dbReference>
<reference evidence="2 3" key="3">
    <citation type="submission" date="2021-02" db="EMBL/GenBank/DDBJ databases">
        <authorList>
            <person name="Merkel A.Y."/>
        </authorList>
    </citation>
    <scope>NUCLEOTIDE SEQUENCE [LARGE SCALE GENOMIC DNA]</scope>
    <source>
        <strain evidence="2 3">T05b</strain>
    </source>
</reference>
<sequence>MLTKETIYEALKTVIDPEVGFDIVNLGLIYDARIEGTHVEVDMTLSTRGCPLHELLKQWAKEAVEKLPEVLTCNINIVWEPAWNITMASKEVKKALA</sequence>
<keyword evidence="3" id="KW-1185">Reference proteome</keyword>
<dbReference type="SUPFAM" id="SSF117916">
    <property type="entry name" value="Fe-S cluster assembly (FSCA) domain-like"/>
    <property type="match status" value="1"/>
</dbReference>
<evidence type="ECO:0000313" key="2">
    <source>
        <dbReference type="EMBL" id="MBN2964340.1"/>
    </source>
</evidence>
<reference evidence="3" key="1">
    <citation type="submission" date="2021-02" db="EMBL/GenBank/DDBJ databases">
        <title>Sulfurospirillum tamanensis sp. nov.</title>
        <authorList>
            <person name="Merkel A.Y."/>
        </authorList>
    </citation>
    <scope>NUCLEOTIDE SEQUENCE [LARGE SCALE GENOMIC DNA]</scope>
    <source>
        <strain evidence="3">T05b</strain>
    </source>
</reference>
<dbReference type="RefSeq" id="WP_205458887.1">
    <property type="nucleotide sequence ID" value="NZ_JAFHKK010000010.1"/>
</dbReference>
<name>A0ABS2WRW1_9BACT</name>
<feature type="domain" description="MIP18 family-like" evidence="1">
    <location>
        <begin position="4"/>
        <end position="71"/>
    </location>
</feature>
<dbReference type="PANTHER" id="PTHR42831">
    <property type="entry name" value="FE-S PROTEIN MATURATION AUXILIARY FACTOR YITW"/>
    <property type="match status" value="1"/>
</dbReference>
<reference evidence="2 3" key="2">
    <citation type="submission" date="2021-02" db="EMBL/GenBank/DDBJ databases">
        <title>Sulfurospirillum tamanensis sp. nov.</title>
        <authorList>
            <person name="Frolova A."/>
            <person name="Merkel A."/>
            <person name="Slobodkin A."/>
        </authorList>
    </citation>
    <scope>NUCLEOTIDE SEQUENCE [LARGE SCALE GENOMIC DNA]</scope>
    <source>
        <strain evidence="2 3">T05b</strain>
    </source>
</reference>
<dbReference type="Gene3D" id="3.30.300.130">
    <property type="entry name" value="Fe-S cluster assembly (FSCA)"/>
    <property type="match status" value="1"/>
</dbReference>
<gene>
    <name evidence="2" type="ORF">JWV37_06080</name>
</gene>
<dbReference type="Pfam" id="PF01883">
    <property type="entry name" value="FeS_assembly_P"/>
    <property type="match status" value="1"/>
</dbReference>
<comment type="caution">
    <text evidence="2">The sequence shown here is derived from an EMBL/GenBank/DDBJ whole genome shotgun (WGS) entry which is preliminary data.</text>
</comment>
<dbReference type="Proteomes" id="UP000703590">
    <property type="component" value="Unassembled WGS sequence"/>
</dbReference>
<proteinExistence type="predicted"/>
<protein>
    <submittedName>
        <fullName evidence="2">Metal-sulfur cluster assembly factor</fullName>
    </submittedName>
</protein>
<dbReference type="InterPro" id="IPR052339">
    <property type="entry name" value="Fe-S_Maturation_MIP18"/>
</dbReference>
<dbReference type="InterPro" id="IPR034904">
    <property type="entry name" value="FSCA_dom_sf"/>
</dbReference>
<evidence type="ECO:0000259" key="1">
    <source>
        <dbReference type="Pfam" id="PF01883"/>
    </source>
</evidence>
<organism evidence="2 3">
    <name type="scientific">Sulfurospirillum tamanense</name>
    <dbReference type="NCBI Taxonomy" id="2813362"/>
    <lineage>
        <taxon>Bacteria</taxon>
        <taxon>Pseudomonadati</taxon>
        <taxon>Campylobacterota</taxon>
        <taxon>Epsilonproteobacteria</taxon>
        <taxon>Campylobacterales</taxon>
        <taxon>Sulfurospirillaceae</taxon>
        <taxon>Sulfurospirillum</taxon>
    </lineage>
</organism>
<dbReference type="EMBL" id="JAFHKK010000010">
    <property type="protein sequence ID" value="MBN2964340.1"/>
    <property type="molecule type" value="Genomic_DNA"/>
</dbReference>